<dbReference type="PATRIC" id="fig|1560234.3.peg.2766"/>
<reference evidence="8 9" key="1">
    <citation type="submission" date="2015-01" db="EMBL/GenBank/DDBJ databases">
        <title>Desulfovibrio sp. JC271 draft genome sequence.</title>
        <authorList>
            <person name="Shivani Y."/>
            <person name="Subhash Y."/>
            <person name="Sasikala C."/>
            <person name="Ramana C.V."/>
        </authorList>
    </citation>
    <scope>NUCLEOTIDE SEQUENCE [LARGE SCALE GENOMIC DNA]</scope>
    <source>
        <strain evidence="8 9">JC271</strain>
    </source>
</reference>
<evidence type="ECO:0000256" key="3">
    <source>
        <dbReference type="ARBA" id="ARBA00023054"/>
    </source>
</evidence>
<dbReference type="Pfam" id="PF07195">
    <property type="entry name" value="FliD_C"/>
    <property type="match status" value="1"/>
</dbReference>
<evidence type="ECO:0000256" key="2">
    <source>
        <dbReference type="ARBA" id="ARBA00011255"/>
    </source>
</evidence>
<evidence type="ECO:0000256" key="1">
    <source>
        <dbReference type="ARBA" id="ARBA00009764"/>
    </source>
</evidence>
<keyword evidence="5" id="KW-0964">Secreted</keyword>
<dbReference type="InterPro" id="IPR040026">
    <property type="entry name" value="FliD"/>
</dbReference>
<comment type="subcellular location">
    <subcellularLocation>
        <location evidence="5">Secreted</location>
    </subcellularLocation>
    <subcellularLocation>
        <location evidence="5">Bacterial flagellum</location>
    </subcellularLocation>
</comment>
<comment type="caution">
    <text evidence="8">The sequence shown here is derived from an EMBL/GenBank/DDBJ whole genome shotgun (WGS) entry which is preliminary data.</text>
</comment>
<dbReference type="STRING" id="1560234.SP90_04090"/>
<comment type="subunit">
    <text evidence="2 5">Homopentamer.</text>
</comment>
<evidence type="ECO:0000313" key="8">
    <source>
        <dbReference type="EMBL" id="OBQ55164.1"/>
    </source>
</evidence>
<protein>
    <recommendedName>
        <fullName evidence="5">Flagellar hook-associated protein 2</fullName>
        <shortName evidence="5">HAP2</shortName>
    </recommendedName>
    <alternativeName>
        <fullName evidence="5">Flagellar cap protein</fullName>
    </alternativeName>
</protein>
<sequence length="573" mass="61827">MSYVSSVSSDVMAYQPVSSAGAVNFTGLGNGTDFNEIIDAQIKAESYTKEKYETMLAENEACSSLLDDLVSSMAELDTTLDDFNSVGEFLEMSVTSSEEAVAGNVTGDLKEGSHTVEVNQLAQNDVWVNMNMVYAEPTDVITTTDSVFAFECNGESISIDVPANTTAQQLVDMINADPVARDLVQADLLSDGDDLYFRMSGLETGKDNAISVSASTTLVDYESADFTNVRTAQNAQIKVDGFPPGAADWMERGTNTVDDVIPGLELVLSDVTTGEVNLTITCDTDKTKESITTLVEDINKLIYDIQALTGRIVTYVEDEESGEKIEAYTIDSYALDMVYNDLKNQLSMSVTGFDSTFDTFNALSQIGFSTDTDEGSDTFGQLLIDEEELDKALEEDPYAVAELLSCSNTGISDTKGVQVLSTIEGITEPGAYSFEYTVVGGTIVSAKINGEPATINGNTVTAAAGTAAAGMVMEVSNLNEGSHTADLRVKEGVVPQLQDSIEKWTNTENGTLTTVSNTYDTDATKLQNDIYYQEQRLAKKEQDLRRKYAVLDGQLAYYTNIQSSLTSMIAQTG</sequence>
<dbReference type="PANTHER" id="PTHR30288">
    <property type="entry name" value="FLAGELLAR CAP/ASSEMBLY PROTEIN FLID"/>
    <property type="match status" value="1"/>
</dbReference>
<accession>A0A1B7XI29</accession>
<dbReference type="Pfam" id="PF02465">
    <property type="entry name" value="FliD_N"/>
    <property type="match status" value="1"/>
</dbReference>
<evidence type="ECO:0000313" key="9">
    <source>
        <dbReference type="Proteomes" id="UP000091979"/>
    </source>
</evidence>
<evidence type="ECO:0000256" key="4">
    <source>
        <dbReference type="ARBA" id="ARBA00023143"/>
    </source>
</evidence>
<feature type="domain" description="Flagellar hook-associated protein 2 N-terminal" evidence="6">
    <location>
        <begin position="31"/>
        <end position="125"/>
    </location>
</feature>
<dbReference type="InterPro" id="IPR010809">
    <property type="entry name" value="FliD_C"/>
</dbReference>
<dbReference type="EMBL" id="JXMS01000005">
    <property type="protein sequence ID" value="OBQ55164.1"/>
    <property type="molecule type" value="Genomic_DNA"/>
</dbReference>
<dbReference type="RefSeq" id="WP_066852890.1">
    <property type="nucleotide sequence ID" value="NZ_JXMS01000005.1"/>
</dbReference>
<comment type="similarity">
    <text evidence="1 5">Belongs to the FliD family.</text>
</comment>
<dbReference type="GO" id="GO:0005576">
    <property type="term" value="C:extracellular region"/>
    <property type="evidence" value="ECO:0007669"/>
    <property type="project" value="UniProtKB-SubCell"/>
</dbReference>
<keyword evidence="4 5" id="KW-0975">Bacterial flagellum</keyword>
<dbReference type="Proteomes" id="UP000091979">
    <property type="component" value="Unassembled WGS sequence"/>
</dbReference>
<name>A0A1B7XI29_9BACT</name>
<dbReference type="GO" id="GO:0071973">
    <property type="term" value="P:bacterial-type flagellum-dependent cell motility"/>
    <property type="evidence" value="ECO:0007669"/>
    <property type="project" value="TreeGrafter"/>
</dbReference>
<dbReference type="GO" id="GO:0009424">
    <property type="term" value="C:bacterial-type flagellum hook"/>
    <property type="evidence" value="ECO:0007669"/>
    <property type="project" value="UniProtKB-UniRule"/>
</dbReference>
<dbReference type="PANTHER" id="PTHR30288:SF0">
    <property type="entry name" value="FLAGELLAR HOOK-ASSOCIATED PROTEIN 2"/>
    <property type="match status" value="1"/>
</dbReference>
<dbReference type="GO" id="GO:0009421">
    <property type="term" value="C:bacterial-type flagellum filament cap"/>
    <property type="evidence" value="ECO:0007669"/>
    <property type="project" value="InterPro"/>
</dbReference>
<evidence type="ECO:0000256" key="5">
    <source>
        <dbReference type="RuleBase" id="RU362066"/>
    </source>
</evidence>
<dbReference type="OrthoDB" id="5484186at2"/>
<evidence type="ECO:0000259" key="7">
    <source>
        <dbReference type="Pfam" id="PF07195"/>
    </source>
</evidence>
<keyword evidence="3" id="KW-0175">Coiled coil</keyword>
<comment type="function">
    <text evidence="5">Required for morphogenesis and for the elongation of the flagellar filament by facilitating polymerization of the flagellin monomers at the tip of growing filament. Forms a capping structure, which prevents flagellin subunits (transported through the central channel of the flagellum) from leaking out without polymerization at the distal end.</text>
</comment>
<organism evidence="8 9">
    <name type="scientific">Halodesulfovibrio spirochaetisodalis</name>
    <dbReference type="NCBI Taxonomy" id="1560234"/>
    <lineage>
        <taxon>Bacteria</taxon>
        <taxon>Pseudomonadati</taxon>
        <taxon>Thermodesulfobacteriota</taxon>
        <taxon>Desulfovibrionia</taxon>
        <taxon>Desulfovibrionales</taxon>
        <taxon>Desulfovibrionaceae</taxon>
        <taxon>Halodesulfovibrio</taxon>
    </lineage>
</organism>
<proteinExistence type="inferred from homology"/>
<evidence type="ECO:0000259" key="6">
    <source>
        <dbReference type="Pfam" id="PF02465"/>
    </source>
</evidence>
<dbReference type="InterPro" id="IPR003481">
    <property type="entry name" value="FliD_N"/>
</dbReference>
<dbReference type="AlphaFoldDB" id="A0A1B7XI29"/>
<keyword evidence="9" id="KW-1185">Reference proteome</keyword>
<dbReference type="GO" id="GO:0007155">
    <property type="term" value="P:cell adhesion"/>
    <property type="evidence" value="ECO:0007669"/>
    <property type="project" value="InterPro"/>
</dbReference>
<feature type="domain" description="Flagellar hook-associated protein 2 C-terminal" evidence="7">
    <location>
        <begin position="232"/>
        <end position="553"/>
    </location>
</feature>
<gene>
    <name evidence="8" type="ORF">SP90_04090</name>
</gene>